<evidence type="ECO:0000313" key="3">
    <source>
        <dbReference type="Proteomes" id="UP000297714"/>
    </source>
</evidence>
<evidence type="ECO:0000256" key="1">
    <source>
        <dbReference type="SAM" id="Phobius"/>
    </source>
</evidence>
<protein>
    <submittedName>
        <fullName evidence="2">Uncharacterized protein</fullName>
    </submittedName>
</protein>
<dbReference type="RefSeq" id="WP_135658692.1">
    <property type="nucleotide sequence ID" value="NZ_JAJUFJ010000006.1"/>
</dbReference>
<keyword evidence="1" id="KW-0472">Membrane</keyword>
<evidence type="ECO:0000313" key="2">
    <source>
        <dbReference type="EMBL" id="TGJ77060.1"/>
    </source>
</evidence>
<dbReference type="OrthoDB" id="1932799at2"/>
<sequence>MERRNRRIFWGSFFSTLYVLILLIGLAVVDYNSRRIGFGDDKTLLYQITGKTWQETCNVAKVWYNNFKFSFQEHAAEESDHEKT</sequence>
<keyword evidence="1" id="KW-1133">Transmembrane helix</keyword>
<comment type="caution">
    <text evidence="2">The sequence shown here is derived from an EMBL/GenBank/DDBJ whole genome shotgun (WGS) entry which is preliminary data.</text>
</comment>
<dbReference type="EMBL" id="SRMQ01000003">
    <property type="protein sequence ID" value="TGJ77060.1"/>
    <property type="molecule type" value="Genomic_DNA"/>
</dbReference>
<name>A0A4Z0YDT6_9FIRM</name>
<keyword evidence="3" id="KW-1185">Reference proteome</keyword>
<dbReference type="Proteomes" id="UP000297714">
    <property type="component" value="Unassembled WGS sequence"/>
</dbReference>
<keyword evidence="1" id="KW-0812">Transmembrane</keyword>
<proteinExistence type="predicted"/>
<reference evidence="2 3" key="1">
    <citation type="submission" date="2019-04" db="EMBL/GenBank/DDBJ databases">
        <authorList>
            <person name="Poehlein A."/>
            <person name="Bengelsdorf F.R."/>
            <person name="Duerre P."/>
            <person name="Daniel R."/>
        </authorList>
    </citation>
    <scope>NUCLEOTIDE SEQUENCE [LARGE SCALE GENOMIC DNA]</scope>
    <source>
        <strain evidence="2 3">BS-1</strain>
    </source>
</reference>
<organism evidence="2 3">
    <name type="scientific">Caproiciproducens galactitolivorans</name>
    <dbReference type="NCBI Taxonomy" id="642589"/>
    <lineage>
        <taxon>Bacteria</taxon>
        <taxon>Bacillati</taxon>
        <taxon>Bacillota</taxon>
        <taxon>Clostridia</taxon>
        <taxon>Eubacteriales</taxon>
        <taxon>Acutalibacteraceae</taxon>
        <taxon>Caproiciproducens</taxon>
    </lineage>
</organism>
<accession>A0A4Z0YDT6</accession>
<dbReference type="AlphaFoldDB" id="A0A4Z0YDT6"/>
<gene>
    <name evidence="2" type="ORF">CAGA_11360</name>
</gene>
<feature type="transmembrane region" description="Helical" evidence="1">
    <location>
        <begin position="7"/>
        <end position="29"/>
    </location>
</feature>